<evidence type="ECO:0000259" key="1">
    <source>
        <dbReference type="Pfam" id="PF08376"/>
    </source>
</evidence>
<proteinExistence type="predicted"/>
<accession>A7SA19</accession>
<protein>
    <recommendedName>
        <fullName evidence="1">Nitrate/nitrite sensing protein domain-containing protein</fullName>
    </recommendedName>
</protein>
<dbReference type="Pfam" id="PF08376">
    <property type="entry name" value="NIT"/>
    <property type="match status" value="1"/>
</dbReference>
<dbReference type="AlphaFoldDB" id="A7SA19"/>
<dbReference type="InParanoid" id="A7SA19"/>
<dbReference type="InterPro" id="IPR013587">
    <property type="entry name" value="Nitrate/nitrite_sensing"/>
</dbReference>
<dbReference type="PhylomeDB" id="A7SA19"/>
<reference evidence="2 3" key="1">
    <citation type="journal article" date="2007" name="Science">
        <title>Sea anemone genome reveals ancestral eumetazoan gene repertoire and genomic organization.</title>
        <authorList>
            <person name="Putnam N.H."/>
            <person name="Srivastava M."/>
            <person name="Hellsten U."/>
            <person name="Dirks B."/>
            <person name="Chapman J."/>
            <person name="Salamov A."/>
            <person name="Terry A."/>
            <person name="Shapiro H."/>
            <person name="Lindquist E."/>
            <person name="Kapitonov V.V."/>
            <person name="Jurka J."/>
            <person name="Genikhovich G."/>
            <person name="Grigoriev I.V."/>
            <person name="Lucas S.M."/>
            <person name="Steele R.E."/>
            <person name="Finnerty J.R."/>
            <person name="Technau U."/>
            <person name="Martindale M.Q."/>
            <person name="Rokhsar D.S."/>
        </authorList>
    </citation>
    <scope>NUCLEOTIDE SEQUENCE [LARGE SCALE GENOMIC DNA]</scope>
    <source>
        <strain evidence="3">CH2 X CH6</strain>
    </source>
</reference>
<organism evidence="2 3">
    <name type="scientific">Nematostella vectensis</name>
    <name type="common">Starlet sea anemone</name>
    <dbReference type="NCBI Taxonomy" id="45351"/>
    <lineage>
        <taxon>Eukaryota</taxon>
        <taxon>Metazoa</taxon>
        <taxon>Cnidaria</taxon>
        <taxon>Anthozoa</taxon>
        <taxon>Hexacorallia</taxon>
        <taxon>Actiniaria</taxon>
        <taxon>Edwardsiidae</taxon>
        <taxon>Nematostella</taxon>
    </lineage>
</organism>
<dbReference type="Proteomes" id="UP000001593">
    <property type="component" value="Unassembled WGS sequence"/>
</dbReference>
<sequence>MGFTKRRRMCSWTKFEYPEVIGMICRSKWLKEGMDNTNPSTEGEKPESQVTRRDWMKHFRPYQVDILNSEEGSRSSQNNTTSVWVRRIQTVKILSVSIISVPGLLTFVSIDTHRALETIRKEYKERYKTLHDIVKLYRIMPPIRHPASCRVETSILLAKLIHSLQIERGATVLCISSPNSSSVGNDLLKARLNTDKNIKSIINWSEGQQSLQSREVFIRDVTDFRSRGEVGNCVFKMTIQDALNFYTGLIDTMIEWLIVTIKNNKGESTLLQLLGYRMFLIAKEKTGLERKMGGSYFSRGVYFIFCLEKGG</sequence>
<name>A7SA19_NEMVE</name>
<dbReference type="EMBL" id="DS469606">
    <property type="protein sequence ID" value="EDO39484.1"/>
    <property type="molecule type" value="Genomic_DNA"/>
</dbReference>
<keyword evidence="3" id="KW-1185">Reference proteome</keyword>
<evidence type="ECO:0000313" key="2">
    <source>
        <dbReference type="EMBL" id="EDO39484.1"/>
    </source>
</evidence>
<evidence type="ECO:0000313" key="3">
    <source>
        <dbReference type="Proteomes" id="UP000001593"/>
    </source>
</evidence>
<feature type="domain" description="Nitrate/nitrite sensing protein" evidence="1">
    <location>
        <begin position="159"/>
        <end position="300"/>
    </location>
</feature>
<gene>
    <name evidence="2" type="ORF">NEMVEDRAFT_v1g209073</name>
</gene>
<dbReference type="HOGENOM" id="CLU_895169_0_0_1"/>